<reference evidence="2" key="1">
    <citation type="submission" date="2017-05" db="EMBL/GenBank/DDBJ databases">
        <title>Streptomyces olivochromogenes NBRC 3561 whole genome shotgun sequence.</title>
        <authorList>
            <person name="Dohra H."/>
            <person name="Kodani S."/>
        </authorList>
    </citation>
    <scope>NUCLEOTIDE SEQUENCE [LARGE SCALE GENOMIC DNA]</scope>
    <source>
        <strain evidence="2">NBRC 3561</strain>
    </source>
</reference>
<evidence type="ECO:0000313" key="2">
    <source>
        <dbReference type="Proteomes" id="UP000217446"/>
    </source>
</evidence>
<name>A0A286PGJ0_STROL</name>
<dbReference type="RefSeq" id="WP_067385552.1">
    <property type="nucleotide sequence ID" value="NZ_BDQI01000060.1"/>
</dbReference>
<dbReference type="AlphaFoldDB" id="A0A286PGJ0"/>
<dbReference type="EMBL" id="BDQI01000060">
    <property type="protein sequence ID" value="GAX58669.1"/>
    <property type="molecule type" value="Genomic_DNA"/>
</dbReference>
<sequence>MTGIQEQVEQRSDNMELARHFLAQSNQQADQGQVAQAVAAAQAAVDILHRFQPPAERKAEYQRLLAEALHKVVQRLIQAGHAGDAAPSAHEAVQMYRQAAGISTGDPVLKIAEDLLTLSQRVADIPLPTEAVTAAQTAVDILHEIQVPPGHEAQYLSLLVATLRTLAQRLTQAGGPEEAT</sequence>
<protein>
    <submittedName>
        <fullName evidence="1">Uncharacterized protein</fullName>
    </submittedName>
</protein>
<accession>A0A286PGJ0</accession>
<evidence type="ECO:0000313" key="1">
    <source>
        <dbReference type="EMBL" id="GAX58669.1"/>
    </source>
</evidence>
<dbReference type="InterPro" id="IPR011990">
    <property type="entry name" value="TPR-like_helical_dom_sf"/>
</dbReference>
<dbReference type="Proteomes" id="UP000217446">
    <property type="component" value="Unassembled WGS sequence"/>
</dbReference>
<proteinExistence type="predicted"/>
<gene>
    <name evidence="1" type="ORF">SO3561_10244</name>
</gene>
<comment type="caution">
    <text evidence="1">The sequence shown here is derived from an EMBL/GenBank/DDBJ whole genome shotgun (WGS) entry which is preliminary data.</text>
</comment>
<dbReference type="Gene3D" id="1.25.40.10">
    <property type="entry name" value="Tetratricopeptide repeat domain"/>
    <property type="match status" value="1"/>
</dbReference>
<organism evidence="1 2">
    <name type="scientific">Streptomyces olivochromogenes</name>
    <dbReference type="NCBI Taxonomy" id="1963"/>
    <lineage>
        <taxon>Bacteria</taxon>
        <taxon>Bacillati</taxon>
        <taxon>Actinomycetota</taxon>
        <taxon>Actinomycetes</taxon>
        <taxon>Kitasatosporales</taxon>
        <taxon>Streptomycetaceae</taxon>
        <taxon>Streptomyces</taxon>
    </lineage>
</organism>
<keyword evidence="2" id="KW-1185">Reference proteome</keyword>